<sequence length="73" mass="8483">MNDYSMGALSRHRETVPEGEVLRYDWKLSPVFNSDRTQFRIVRKLAQRHGLSLPMTRTVAELASYLLEVCDAR</sequence>
<dbReference type="Proteomes" id="UP001593940">
    <property type="component" value="Unassembled WGS sequence"/>
</dbReference>
<reference evidence="1 2" key="1">
    <citation type="submission" date="2024-09" db="EMBL/GenBank/DDBJ databases">
        <title>Nodulacao em especies de Leguminosae Basais da Amazonia e Caracterizacao dos Rizobios e Bacterias Associadas aos Nodulos.</title>
        <authorList>
            <person name="Jambeiro I.C.A."/>
            <person name="Lopes I.S."/>
            <person name="Aguiar E.R.G.R."/>
            <person name="Santos A.F.J."/>
            <person name="Dos Santos J.M.F."/>
            <person name="Gross E."/>
        </authorList>
    </citation>
    <scope>NUCLEOTIDE SEQUENCE [LARGE SCALE GENOMIC DNA]</scope>
    <source>
        <strain evidence="1 2">BRUESC1165</strain>
    </source>
</reference>
<organism evidence="1 2">
    <name type="scientific">Microvirga arabica</name>
    <dbReference type="NCBI Taxonomy" id="1128671"/>
    <lineage>
        <taxon>Bacteria</taxon>
        <taxon>Pseudomonadati</taxon>
        <taxon>Pseudomonadota</taxon>
        <taxon>Alphaproteobacteria</taxon>
        <taxon>Hyphomicrobiales</taxon>
        <taxon>Methylobacteriaceae</taxon>
        <taxon>Microvirga</taxon>
    </lineage>
</organism>
<name>A0ABV6YED0_9HYPH</name>
<protein>
    <recommendedName>
        <fullName evidence="3">Ketopantoate reductase C-terminal domain-containing protein</fullName>
    </recommendedName>
</protein>
<evidence type="ECO:0008006" key="3">
    <source>
        <dbReference type="Google" id="ProtNLM"/>
    </source>
</evidence>
<accession>A0ABV6YED0</accession>
<dbReference type="EMBL" id="JBHOMY010000118">
    <property type="protein sequence ID" value="MFC1459591.1"/>
    <property type="molecule type" value="Genomic_DNA"/>
</dbReference>
<gene>
    <name evidence="1" type="ORF">ACETIH_23410</name>
</gene>
<evidence type="ECO:0000313" key="1">
    <source>
        <dbReference type="EMBL" id="MFC1459591.1"/>
    </source>
</evidence>
<dbReference type="RefSeq" id="WP_377031172.1">
    <property type="nucleotide sequence ID" value="NZ_JBHOMY010000118.1"/>
</dbReference>
<keyword evidence="2" id="KW-1185">Reference proteome</keyword>
<comment type="caution">
    <text evidence="1">The sequence shown here is derived from an EMBL/GenBank/DDBJ whole genome shotgun (WGS) entry which is preliminary data.</text>
</comment>
<proteinExistence type="predicted"/>
<evidence type="ECO:0000313" key="2">
    <source>
        <dbReference type="Proteomes" id="UP001593940"/>
    </source>
</evidence>